<accession>A0A846WJ42</accession>
<organism evidence="1 2">
    <name type="scientific">Gordonia polyisoprenivorans</name>
    <dbReference type="NCBI Taxonomy" id="84595"/>
    <lineage>
        <taxon>Bacteria</taxon>
        <taxon>Bacillati</taxon>
        <taxon>Actinomycetota</taxon>
        <taxon>Actinomycetes</taxon>
        <taxon>Mycobacteriales</taxon>
        <taxon>Gordoniaceae</taxon>
        <taxon>Gordonia</taxon>
    </lineage>
</organism>
<evidence type="ECO:0008006" key="3">
    <source>
        <dbReference type="Google" id="ProtNLM"/>
    </source>
</evidence>
<dbReference type="EMBL" id="JAAXPC010000002">
    <property type="protein sequence ID" value="NKY00870.1"/>
    <property type="molecule type" value="Genomic_DNA"/>
</dbReference>
<protein>
    <recommendedName>
        <fullName evidence="3">MmcQ/YjbR family DNA-binding protein</fullName>
    </recommendedName>
</protein>
<comment type="caution">
    <text evidence="1">The sequence shown here is derived from an EMBL/GenBank/DDBJ whole genome shotgun (WGS) entry which is preliminary data.</text>
</comment>
<dbReference type="Proteomes" id="UP000563898">
    <property type="component" value="Unassembled WGS sequence"/>
</dbReference>
<reference evidence="1 2" key="1">
    <citation type="submission" date="2020-04" db="EMBL/GenBank/DDBJ databases">
        <title>MicrobeNet Type strains.</title>
        <authorList>
            <person name="Nicholson A.C."/>
        </authorList>
    </citation>
    <scope>NUCLEOTIDE SEQUENCE [LARGE SCALE GENOMIC DNA]</scope>
    <source>
        <strain evidence="1 2">ATCC BAA-14</strain>
    </source>
</reference>
<dbReference type="InterPro" id="IPR058532">
    <property type="entry name" value="YjbR/MT2646/Rv2570-like"/>
</dbReference>
<dbReference type="RefSeq" id="WP_006369259.1">
    <property type="nucleotide sequence ID" value="NZ_CP085887.1"/>
</dbReference>
<name>A0A846WJ42_9ACTN</name>
<gene>
    <name evidence="1" type="ORF">HGA05_04720</name>
</gene>
<proteinExistence type="predicted"/>
<evidence type="ECO:0000313" key="2">
    <source>
        <dbReference type="Proteomes" id="UP000563898"/>
    </source>
</evidence>
<dbReference type="AlphaFoldDB" id="A0A846WJ42"/>
<dbReference type="Pfam" id="PF04237">
    <property type="entry name" value="YjbR"/>
    <property type="match status" value="1"/>
</dbReference>
<evidence type="ECO:0000313" key="1">
    <source>
        <dbReference type="EMBL" id="NKY00870.1"/>
    </source>
</evidence>
<sequence length="101" mass="11408">MTAEDVVRDLALALPDVVERDHHGFPSFRFGGRIIATLPTSNRLRVMLDEHGIRSEAVSHPDSCREFYWGKKLSALEVDLDAADDALVDDLLHQAWERRAP</sequence>